<reference evidence="2 3" key="1">
    <citation type="submission" date="2024-01" db="EMBL/GenBank/DDBJ databases">
        <title>The genomes of 5 underutilized Papilionoideae crops provide insights into root nodulation and disease resistanc.</title>
        <authorList>
            <person name="Jiang F."/>
        </authorList>
    </citation>
    <scope>NUCLEOTIDE SEQUENCE [LARGE SCALE GENOMIC DNA]</scope>
    <source>
        <strain evidence="2">JINMINGXINNONG_FW02</strain>
        <tissue evidence="2">Leaves</tissue>
    </source>
</reference>
<dbReference type="EMBL" id="JAYMYR010000002">
    <property type="protein sequence ID" value="KAK7377415.1"/>
    <property type="molecule type" value="Genomic_DNA"/>
</dbReference>
<sequence>MSHMCLMTCVRRSSSSSDPLFPYQDVMAHENGISEGKKLHAPKEAHKKKHHAPKKAQKLCRRLRLAVSLQPSASCATAAVAWFILLRLLRRVSQLSRRPPIVVFNSIKQSHPRHPSQWLNFPGPVAFLHSDLEDCHSELNATAQDEHKTAGE</sequence>
<accession>A0AAN9NQE0</accession>
<gene>
    <name evidence="2" type="ORF">VNO80_02840</name>
</gene>
<evidence type="ECO:0000256" key="1">
    <source>
        <dbReference type="SAM" id="Phobius"/>
    </source>
</evidence>
<proteinExistence type="predicted"/>
<dbReference type="Proteomes" id="UP001374584">
    <property type="component" value="Unassembled WGS sequence"/>
</dbReference>
<protein>
    <submittedName>
        <fullName evidence="2">Uncharacterized protein</fullName>
    </submittedName>
</protein>
<keyword evidence="1" id="KW-1133">Transmembrane helix</keyword>
<name>A0AAN9NQE0_PHACN</name>
<feature type="transmembrane region" description="Helical" evidence="1">
    <location>
        <begin position="71"/>
        <end position="89"/>
    </location>
</feature>
<dbReference type="AlphaFoldDB" id="A0AAN9NQE0"/>
<keyword evidence="1" id="KW-0812">Transmembrane</keyword>
<comment type="caution">
    <text evidence="2">The sequence shown here is derived from an EMBL/GenBank/DDBJ whole genome shotgun (WGS) entry which is preliminary data.</text>
</comment>
<evidence type="ECO:0000313" key="2">
    <source>
        <dbReference type="EMBL" id="KAK7377415.1"/>
    </source>
</evidence>
<keyword evidence="1" id="KW-0472">Membrane</keyword>
<organism evidence="2 3">
    <name type="scientific">Phaseolus coccineus</name>
    <name type="common">Scarlet runner bean</name>
    <name type="synonym">Phaseolus multiflorus</name>
    <dbReference type="NCBI Taxonomy" id="3886"/>
    <lineage>
        <taxon>Eukaryota</taxon>
        <taxon>Viridiplantae</taxon>
        <taxon>Streptophyta</taxon>
        <taxon>Embryophyta</taxon>
        <taxon>Tracheophyta</taxon>
        <taxon>Spermatophyta</taxon>
        <taxon>Magnoliopsida</taxon>
        <taxon>eudicotyledons</taxon>
        <taxon>Gunneridae</taxon>
        <taxon>Pentapetalae</taxon>
        <taxon>rosids</taxon>
        <taxon>fabids</taxon>
        <taxon>Fabales</taxon>
        <taxon>Fabaceae</taxon>
        <taxon>Papilionoideae</taxon>
        <taxon>50 kb inversion clade</taxon>
        <taxon>NPAAA clade</taxon>
        <taxon>indigoferoid/millettioid clade</taxon>
        <taxon>Phaseoleae</taxon>
        <taxon>Phaseolus</taxon>
    </lineage>
</organism>
<evidence type="ECO:0000313" key="3">
    <source>
        <dbReference type="Proteomes" id="UP001374584"/>
    </source>
</evidence>
<keyword evidence="3" id="KW-1185">Reference proteome</keyword>